<dbReference type="InterPro" id="IPR036291">
    <property type="entry name" value="NAD(P)-bd_dom_sf"/>
</dbReference>
<dbReference type="Proteomes" id="UP001611383">
    <property type="component" value="Chromosome"/>
</dbReference>
<accession>A0ABY9WNM7</accession>
<evidence type="ECO:0000259" key="1">
    <source>
        <dbReference type="Pfam" id="PF13460"/>
    </source>
</evidence>
<dbReference type="EMBL" id="CP043494">
    <property type="protein sequence ID" value="WNG44427.1"/>
    <property type="molecule type" value="Genomic_DNA"/>
</dbReference>
<proteinExistence type="predicted"/>
<dbReference type="Gene3D" id="3.90.25.10">
    <property type="entry name" value="UDP-galactose 4-epimerase, domain 1"/>
    <property type="match status" value="1"/>
</dbReference>
<dbReference type="Gene3D" id="3.40.50.720">
    <property type="entry name" value="NAD(P)-binding Rossmann-like Domain"/>
    <property type="match status" value="1"/>
</dbReference>
<dbReference type="SUPFAM" id="SSF51735">
    <property type="entry name" value="NAD(P)-binding Rossmann-fold domains"/>
    <property type="match status" value="1"/>
</dbReference>
<dbReference type="InterPro" id="IPR016040">
    <property type="entry name" value="NAD(P)-bd_dom"/>
</dbReference>
<dbReference type="Pfam" id="PF13460">
    <property type="entry name" value="NAD_binding_10"/>
    <property type="match status" value="1"/>
</dbReference>
<protein>
    <submittedName>
        <fullName evidence="2">NAD(P)H-binding protein</fullName>
    </submittedName>
</protein>
<dbReference type="RefSeq" id="WP_395817197.1">
    <property type="nucleotide sequence ID" value="NZ_CP043494.1"/>
</dbReference>
<gene>
    <name evidence="2" type="ORF">F0U60_10125</name>
</gene>
<evidence type="ECO:0000313" key="3">
    <source>
        <dbReference type="Proteomes" id="UP001611383"/>
    </source>
</evidence>
<dbReference type="PANTHER" id="PTHR43162:SF1">
    <property type="entry name" value="PRESTALK A DIFFERENTIATION PROTEIN A"/>
    <property type="match status" value="1"/>
</dbReference>
<organism evidence="2 3">
    <name type="scientific">Archangium minus</name>
    <dbReference type="NCBI Taxonomy" id="83450"/>
    <lineage>
        <taxon>Bacteria</taxon>
        <taxon>Pseudomonadati</taxon>
        <taxon>Myxococcota</taxon>
        <taxon>Myxococcia</taxon>
        <taxon>Myxococcales</taxon>
        <taxon>Cystobacterineae</taxon>
        <taxon>Archangiaceae</taxon>
        <taxon>Archangium</taxon>
    </lineage>
</organism>
<name>A0ABY9WNM7_9BACT</name>
<dbReference type="InterPro" id="IPR051604">
    <property type="entry name" value="Ergot_Alk_Oxidoreductase"/>
</dbReference>
<evidence type="ECO:0000313" key="2">
    <source>
        <dbReference type="EMBL" id="WNG44427.1"/>
    </source>
</evidence>
<keyword evidence="3" id="KW-1185">Reference proteome</keyword>
<sequence>MSHQNILVLGASGTIGRRVAARLRAQGHSVRAASRSGDVRFDWAAPDSWKGAVGNASRMYLMAPDGVPIEPSFVELAVSSGVRRIVLLSSKAIEVMKDERLLAAERIVRASGADWTIVRPDWFNQNFNEGFFREEILAGEVRLPVGALRQTFNDAEDIAAVIAVALTENGHAGHTYELSGPRALSFDEAVDIIGRASGRRIRFVGTTDAYIAAMVERGLPEKDAKAAADAFAALCTLGDAEPNDIVRRVTGREPKPFETYAAEAAATGAWKN</sequence>
<feature type="domain" description="NAD(P)-binding" evidence="1">
    <location>
        <begin position="10"/>
        <end position="130"/>
    </location>
</feature>
<reference evidence="2 3" key="1">
    <citation type="submission" date="2019-08" db="EMBL/GenBank/DDBJ databases">
        <title>Archangium and Cystobacter genomes.</title>
        <authorList>
            <person name="Chen I.-C.K."/>
            <person name="Wielgoss S."/>
        </authorList>
    </citation>
    <scope>NUCLEOTIDE SEQUENCE [LARGE SCALE GENOMIC DNA]</scope>
    <source>
        <strain evidence="2 3">Cbm 6</strain>
    </source>
</reference>
<dbReference type="PANTHER" id="PTHR43162">
    <property type="match status" value="1"/>
</dbReference>